<feature type="binding site" evidence="9">
    <location>
        <position position="45"/>
    </location>
    <ligand>
        <name>S-adenosyl-L-methionine</name>
        <dbReference type="ChEBI" id="CHEBI:59789"/>
    </ligand>
</feature>
<feature type="binding site" evidence="9">
    <location>
        <position position="66"/>
    </location>
    <ligand>
        <name>S-adenosyl-L-methionine</name>
        <dbReference type="ChEBI" id="CHEBI:59789"/>
    </ligand>
</feature>
<dbReference type="EMBL" id="BMIT01000006">
    <property type="protein sequence ID" value="GGE94639.1"/>
    <property type="molecule type" value="Genomic_DNA"/>
</dbReference>
<sequence>MDAKHWHQRWENNEIGFHEGDVNRYLDHYFTNLNLQQDDTVFVPLCGKTHDIHYLLAQGMRVVGAELSEIAIKQLFDELKLEPEISQHGELLRYQGANLTVWVGDIFALTANELGTINAVYDRAALVALPKPMRIRYTQHLLELTNRAKQLVVVFEYQQNEFSGPPFSVVADELHQHYDAFYQLTLLCKEPLEGGLRGQVPAMNVAWNLIPIRNNT</sequence>
<reference evidence="11" key="1">
    <citation type="journal article" date="2019" name="Int. J. Syst. Evol. Microbiol.">
        <title>The Global Catalogue of Microorganisms (GCM) 10K type strain sequencing project: providing services to taxonomists for standard genome sequencing and annotation.</title>
        <authorList>
            <consortium name="The Broad Institute Genomics Platform"/>
            <consortium name="The Broad Institute Genome Sequencing Center for Infectious Disease"/>
            <person name="Wu L."/>
            <person name="Ma J."/>
        </authorList>
    </citation>
    <scope>NUCLEOTIDE SEQUENCE [LARGE SCALE GENOMIC DNA]</scope>
    <source>
        <strain evidence="11">CGMCC 1.15394</strain>
    </source>
</reference>
<dbReference type="PROSITE" id="PS51585">
    <property type="entry name" value="SAM_MT_TPMT"/>
    <property type="match status" value="1"/>
</dbReference>
<name>A0ABQ1TJA3_9GAMM</name>
<evidence type="ECO:0000256" key="4">
    <source>
        <dbReference type="ARBA" id="ARBA00011905"/>
    </source>
</evidence>
<evidence type="ECO:0000256" key="3">
    <source>
        <dbReference type="ARBA" id="ARBA00008145"/>
    </source>
</evidence>
<dbReference type="EC" id="2.1.1.67" evidence="4 9"/>
<dbReference type="InterPro" id="IPR029063">
    <property type="entry name" value="SAM-dependent_MTases_sf"/>
</dbReference>
<evidence type="ECO:0000256" key="2">
    <source>
        <dbReference type="ARBA" id="ARBA00004496"/>
    </source>
</evidence>
<keyword evidence="6 9" id="KW-0489">Methyltransferase</keyword>
<comment type="catalytic activity">
    <reaction evidence="1 9">
        <text>S-adenosyl-L-methionine + a thiopurine = S-adenosyl-L-homocysteine + a thiopurine S-methylether.</text>
        <dbReference type="EC" id="2.1.1.67"/>
    </reaction>
</comment>
<comment type="subcellular location">
    <subcellularLocation>
        <location evidence="2 9">Cytoplasm</location>
    </subcellularLocation>
</comment>
<keyword evidence="7 9" id="KW-0808">Transferase</keyword>
<dbReference type="InterPro" id="IPR025835">
    <property type="entry name" value="Thiopurine_S-MeTrfase"/>
</dbReference>
<comment type="caution">
    <text evidence="10">The sequence shown here is derived from an EMBL/GenBank/DDBJ whole genome shotgun (WGS) entry which is preliminary data.</text>
</comment>
<dbReference type="PIRSF" id="PIRSF023956">
    <property type="entry name" value="Thiopurine_S-methyltransferase"/>
    <property type="match status" value="1"/>
</dbReference>
<dbReference type="HAMAP" id="MF_00812">
    <property type="entry name" value="Thiopur_methtran"/>
    <property type="match status" value="1"/>
</dbReference>
<keyword evidence="8 9" id="KW-0949">S-adenosyl-L-methionine</keyword>
<organism evidence="10 11">
    <name type="scientific">Pseudoalteromonas gelatinilytica</name>
    <dbReference type="NCBI Taxonomy" id="1703256"/>
    <lineage>
        <taxon>Bacteria</taxon>
        <taxon>Pseudomonadati</taxon>
        <taxon>Pseudomonadota</taxon>
        <taxon>Gammaproteobacteria</taxon>
        <taxon>Alteromonadales</taxon>
        <taxon>Pseudoalteromonadaceae</taxon>
        <taxon>Pseudoalteromonas</taxon>
    </lineage>
</organism>
<dbReference type="Pfam" id="PF05724">
    <property type="entry name" value="TPMT"/>
    <property type="match status" value="1"/>
</dbReference>
<dbReference type="InterPro" id="IPR008854">
    <property type="entry name" value="TPMT"/>
</dbReference>
<evidence type="ECO:0000256" key="7">
    <source>
        <dbReference type="ARBA" id="ARBA00022679"/>
    </source>
</evidence>
<dbReference type="PANTHER" id="PTHR10259:SF11">
    <property type="entry name" value="THIOPURINE S-METHYLTRANSFERASE"/>
    <property type="match status" value="1"/>
</dbReference>
<evidence type="ECO:0000256" key="1">
    <source>
        <dbReference type="ARBA" id="ARBA00000903"/>
    </source>
</evidence>
<dbReference type="InterPro" id="IPR022474">
    <property type="entry name" value="Thiopur_S-MeTfrase_Se/Te_detox"/>
</dbReference>
<accession>A0ABQ1TJA3</accession>
<evidence type="ECO:0000256" key="6">
    <source>
        <dbReference type="ARBA" id="ARBA00022603"/>
    </source>
</evidence>
<keyword evidence="11" id="KW-1185">Reference proteome</keyword>
<feature type="binding site" evidence="9">
    <location>
        <position position="10"/>
    </location>
    <ligand>
        <name>S-adenosyl-L-methionine</name>
        <dbReference type="ChEBI" id="CHEBI:59789"/>
    </ligand>
</feature>
<dbReference type="PANTHER" id="PTHR10259">
    <property type="entry name" value="THIOPURINE S-METHYLTRANSFERASE"/>
    <property type="match status" value="1"/>
</dbReference>
<dbReference type="NCBIfam" id="NF009732">
    <property type="entry name" value="PRK13255.1"/>
    <property type="match status" value="1"/>
</dbReference>
<dbReference type="SUPFAM" id="SSF53335">
    <property type="entry name" value="S-adenosyl-L-methionine-dependent methyltransferases"/>
    <property type="match status" value="1"/>
</dbReference>
<evidence type="ECO:0000256" key="8">
    <source>
        <dbReference type="ARBA" id="ARBA00022691"/>
    </source>
</evidence>
<proteinExistence type="inferred from homology"/>
<protein>
    <recommendedName>
        <fullName evidence="4 9">Thiopurine S-methyltransferase</fullName>
        <ecNumber evidence="4 9">2.1.1.67</ecNumber>
    </recommendedName>
    <alternativeName>
        <fullName evidence="9">Thiopurine methyltransferase</fullName>
    </alternativeName>
</protein>
<dbReference type="Gene3D" id="3.40.50.150">
    <property type="entry name" value="Vaccinia Virus protein VP39"/>
    <property type="match status" value="1"/>
</dbReference>
<evidence type="ECO:0000256" key="5">
    <source>
        <dbReference type="ARBA" id="ARBA00022490"/>
    </source>
</evidence>
<evidence type="ECO:0000313" key="11">
    <source>
        <dbReference type="Proteomes" id="UP000638462"/>
    </source>
</evidence>
<dbReference type="NCBIfam" id="TIGR03840">
    <property type="entry name" value="TMPT_Se_Te"/>
    <property type="match status" value="1"/>
</dbReference>
<feature type="binding site" evidence="9">
    <location>
        <position position="123"/>
    </location>
    <ligand>
        <name>S-adenosyl-L-methionine</name>
        <dbReference type="ChEBI" id="CHEBI:59789"/>
    </ligand>
</feature>
<dbReference type="RefSeq" id="WP_188728579.1">
    <property type="nucleotide sequence ID" value="NZ_BMIT01000006.1"/>
</dbReference>
<keyword evidence="5 9" id="KW-0963">Cytoplasm</keyword>
<comment type="similarity">
    <text evidence="3 9">Belongs to the class I-like SAM-binding methyltransferase superfamily. TPMT family.</text>
</comment>
<evidence type="ECO:0000313" key="10">
    <source>
        <dbReference type="EMBL" id="GGE94639.1"/>
    </source>
</evidence>
<dbReference type="Proteomes" id="UP000638462">
    <property type="component" value="Unassembled WGS sequence"/>
</dbReference>
<evidence type="ECO:0000256" key="9">
    <source>
        <dbReference type="HAMAP-Rule" id="MF_00812"/>
    </source>
</evidence>
<gene>
    <name evidence="9 10" type="primary">tpm</name>
    <name evidence="10" type="ORF">GCM10008027_19500</name>
</gene>